<feature type="region of interest" description="Disordered" evidence="1">
    <location>
        <begin position="77"/>
        <end position="107"/>
    </location>
</feature>
<feature type="compositionally biased region" description="Polar residues" evidence="1">
    <location>
        <begin position="77"/>
        <end position="89"/>
    </location>
</feature>
<evidence type="ECO:0000313" key="4">
    <source>
        <dbReference type="Proteomes" id="UP001148614"/>
    </source>
</evidence>
<evidence type="ECO:0000256" key="1">
    <source>
        <dbReference type="SAM" id="MobiDB-lite"/>
    </source>
</evidence>
<organism evidence="3 4">
    <name type="scientific">Xylaria arbuscula</name>
    <dbReference type="NCBI Taxonomy" id="114810"/>
    <lineage>
        <taxon>Eukaryota</taxon>
        <taxon>Fungi</taxon>
        <taxon>Dikarya</taxon>
        <taxon>Ascomycota</taxon>
        <taxon>Pezizomycotina</taxon>
        <taxon>Sordariomycetes</taxon>
        <taxon>Xylariomycetidae</taxon>
        <taxon>Xylariales</taxon>
        <taxon>Xylariaceae</taxon>
        <taxon>Xylaria</taxon>
    </lineage>
</organism>
<keyword evidence="2" id="KW-1133">Transmembrane helix</keyword>
<dbReference type="EMBL" id="JANPWZ010001089">
    <property type="protein sequence ID" value="KAJ3568887.1"/>
    <property type="molecule type" value="Genomic_DNA"/>
</dbReference>
<dbReference type="Proteomes" id="UP001148614">
    <property type="component" value="Unassembled WGS sequence"/>
</dbReference>
<keyword evidence="2" id="KW-0812">Transmembrane</keyword>
<proteinExistence type="predicted"/>
<dbReference type="VEuPathDB" id="FungiDB:F4678DRAFT_483968"/>
<keyword evidence="2" id="KW-0472">Membrane</keyword>
<feature type="transmembrane region" description="Helical" evidence="2">
    <location>
        <begin position="658"/>
        <end position="684"/>
    </location>
</feature>
<keyword evidence="4" id="KW-1185">Reference proteome</keyword>
<name>A0A9W8TMA9_9PEZI</name>
<accession>A0A9W8TMA9</accession>
<protein>
    <submittedName>
        <fullName evidence="3">Uncharacterized protein</fullName>
    </submittedName>
</protein>
<dbReference type="AlphaFoldDB" id="A0A9W8TMA9"/>
<evidence type="ECO:0000313" key="3">
    <source>
        <dbReference type="EMBL" id="KAJ3568887.1"/>
    </source>
</evidence>
<feature type="transmembrane region" description="Helical" evidence="2">
    <location>
        <begin position="169"/>
        <end position="191"/>
    </location>
</feature>
<evidence type="ECO:0000256" key="2">
    <source>
        <dbReference type="SAM" id="Phobius"/>
    </source>
</evidence>
<gene>
    <name evidence="3" type="ORF">NPX13_g6268</name>
</gene>
<feature type="transmembrane region" description="Helical" evidence="2">
    <location>
        <begin position="236"/>
        <end position="257"/>
    </location>
</feature>
<sequence>MNDYGIRVGALPTEVNEAQGKDSSSPTTLNLSPKILETEACSTTRIPYDQINVLEADAPHTHETPLQGPFQLRAGASNSETTVDPQSEVPQLPPSPSAKPGKRLSSDSLGRTNAAVVIGRVITSCATVGFLIFLWTGQGPTPDGQHASYAWRSLMFSDRLPQLITLSSVILRFSIGLQTTICTSLVAALVLERRSIALSRAGPLSILRSVNPGPRILLQQILGANASRHLLLHPEVLLLLLLAFGNVAIQFSSTILFTDLENRILVKFPQETQIPMLQQSNIVVTGWEMPHPDFSSFGELHTGYNANPDSLGLSDTGVKRHAMLPFVKSEERIALRSYRGPSIVLGSRVACMPPTVSGQLRFTNITSSGATLDENYPFITGTFFTRRLLGALGFYPKTRATQTSVCQMIYTSIVVYQLAYQALMSLLSTPSVGPLLLILSTNFQRDSWASLDYTSIELPQSEVQGEWKSFKFGLDRFVNVAVCFSSVNVMMSNVSLSTEKDLTEPSLEHGRFGSIDTSSLRRFYGAEPLVQNFTKKGIFTVNEINDPDDYVYGATNTDSIPQYQLIASDISFTINNRDPNTTLPGCGTCEGKFKAVARPYSAIFSDIITTTHRAAVALQTVNTMLVQSVHDQTMEYLTGSLPAEIVPTATVTVPDRCIGLSLVAVLTLVNLICIVVITMLYLIYSRYTLVDNFWHVISQTVSDATAQTLDHSNLSKDKDIFGRLKTGDYPVQLQNLVDTGEIKITKVNSDSDIPSVMRWYRLALQALRGKK</sequence>
<comment type="caution">
    <text evidence="3">The sequence shown here is derived from an EMBL/GenBank/DDBJ whole genome shotgun (WGS) entry which is preliminary data.</text>
</comment>
<reference evidence="3" key="1">
    <citation type="submission" date="2022-07" db="EMBL/GenBank/DDBJ databases">
        <title>Genome Sequence of Xylaria arbuscula.</title>
        <authorList>
            <person name="Buettner E."/>
        </authorList>
    </citation>
    <scope>NUCLEOTIDE SEQUENCE</scope>
    <source>
        <strain evidence="3">VT107</strain>
    </source>
</reference>
<feature type="transmembrane region" description="Helical" evidence="2">
    <location>
        <begin position="112"/>
        <end position="135"/>
    </location>
</feature>